<dbReference type="PANTHER" id="PTHR22946:SF9">
    <property type="entry name" value="POLYKETIDE TRANSFERASE AF380"/>
    <property type="match status" value="1"/>
</dbReference>
<dbReference type="Proteomes" id="UP000243723">
    <property type="component" value="Unassembled WGS sequence"/>
</dbReference>
<evidence type="ECO:0000256" key="1">
    <source>
        <dbReference type="ARBA" id="ARBA00022801"/>
    </source>
</evidence>
<dbReference type="OrthoDB" id="2498029at2759"/>
<dbReference type="GO" id="GO:0016788">
    <property type="term" value="F:hydrolase activity, acting on ester bonds"/>
    <property type="evidence" value="ECO:0007669"/>
    <property type="project" value="UniProtKB-ARBA"/>
</dbReference>
<name>A0A2P8A5C1_9PEZI</name>
<proteinExistence type="predicted"/>
<keyword evidence="1" id="KW-0378">Hydrolase</keyword>
<evidence type="ECO:0000313" key="3">
    <source>
        <dbReference type="Proteomes" id="UP000243723"/>
    </source>
</evidence>
<reference evidence="2 3" key="1">
    <citation type="submission" date="2017-05" db="EMBL/GenBank/DDBJ databases">
        <title>Draft genome sequence of Elsinoe australis.</title>
        <authorList>
            <person name="Cheng Q."/>
        </authorList>
    </citation>
    <scope>NUCLEOTIDE SEQUENCE [LARGE SCALE GENOMIC DNA]</scope>
    <source>
        <strain evidence="2 3">NL1</strain>
    </source>
</reference>
<dbReference type="AlphaFoldDB" id="A0A2P8A5C1"/>
<dbReference type="SUPFAM" id="SSF53474">
    <property type="entry name" value="alpha/beta-Hydrolases"/>
    <property type="match status" value="1"/>
</dbReference>
<evidence type="ECO:0000313" key="2">
    <source>
        <dbReference type="EMBL" id="PSK55657.1"/>
    </source>
</evidence>
<dbReference type="InterPro" id="IPR029058">
    <property type="entry name" value="AB_hydrolase_fold"/>
</dbReference>
<gene>
    <name evidence="2" type="ORF">B9Z65_4535</name>
</gene>
<comment type="caution">
    <text evidence="2">The sequence shown here is derived from an EMBL/GenBank/DDBJ whole genome shotgun (WGS) entry which is preliminary data.</text>
</comment>
<dbReference type="Gene3D" id="3.40.50.1820">
    <property type="entry name" value="alpha/beta hydrolase"/>
    <property type="match status" value="1"/>
</dbReference>
<dbReference type="EMBL" id="NHZQ01000066">
    <property type="protein sequence ID" value="PSK55657.1"/>
    <property type="molecule type" value="Genomic_DNA"/>
</dbReference>
<dbReference type="PANTHER" id="PTHR22946">
    <property type="entry name" value="DIENELACTONE HYDROLASE DOMAIN-CONTAINING PROTEIN-RELATED"/>
    <property type="match status" value="1"/>
</dbReference>
<accession>A0A2P8A5C1</accession>
<protein>
    <submittedName>
        <fullName evidence="2">Antigen KI-67</fullName>
    </submittedName>
</protein>
<organism evidence="2 3">
    <name type="scientific">Elsinoe australis</name>
    <dbReference type="NCBI Taxonomy" id="40998"/>
    <lineage>
        <taxon>Eukaryota</taxon>
        <taxon>Fungi</taxon>
        <taxon>Dikarya</taxon>
        <taxon>Ascomycota</taxon>
        <taxon>Pezizomycotina</taxon>
        <taxon>Dothideomycetes</taxon>
        <taxon>Dothideomycetidae</taxon>
        <taxon>Myriangiales</taxon>
        <taxon>Elsinoaceae</taxon>
        <taxon>Elsinoe</taxon>
    </lineage>
</organism>
<dbReference type="InterPro" id="IPR050261">
    <property type="entry name" value="FrsA_esterase"/>
</dbReference>
<keyword evidence="3" id="KW-1185">Reference proteome</keyword>
<sequence>MAATDIKSLSATTQLSNNEHPAKLSQYSGLEHLPAVDALPGSNKQLCKVKPLEIKVQDGPDGSVPGFLHIPQNYHREEAGGREKTAAILLSGAGGGVVGPSSIYLSMADKLASLRKGIPVLRMDYRYPARNRYCVPDVLAAMDHLQNGWGVSRFVLVGWSFGGAPVFTVGGKEDRIVGCATVASQTAETDGIQEVARKGLPLLLLHGTGDRTLSPRCSQNLYDSYGHSARGGQSELKLFDGDDHALTKSSLQAENLLSRFIMRCAGVEIGEDELRTVVQKSLVDDKEKIEKMKQGGDLRGKENVE</sequence>